<dbReference type="eggNOG" id="arCOG02900">
    <property type="taxonomic scope" value="Archaea"/>
</dbReference>
<protein>
    <submittedName>
        <fullName evidence="3">von Willebrand factor type A</fullName>
    </submittedName>
</protein>
<dbReference type="InterPro" id="IPR051266">
    <property type="entry name" value="CLCR"/>
</dbReference>
<dbReference type="SUPFAM" id="SSF53300">
    <property type="entry name" value="vWA-like"/>
    <property type="match status" value="1"/>
</dbReference>
<reference evidence="3 4" key="1">
    <citation type="journal article" date="2009" name="Stand. Genomic Sci.">
        <title>Complete genome sequence of Halorhabdus utahensis type strain (AX-2).</title>
        <authorList>
            <person name="Anderson I."/>
            <person name="Tindall B.J."/>
            <person name="Pomrenke H."/>
            <person name="Goker M."/>
            <person name="Lapidus A."/>
            <person name="Nolan M."/>
            <person name="Copeland A."/>
            <person name="Glavina Del Rio T."/>
            <person name="Chen F."/>
            <person name="Tice H."/>
            <person name="Cheng J.F."/>
            <person name="Lucas S."/>
            <person name="Chertkov O."/>
            <person name="Bruce D."/>
            <person name="Brettin T."/>
            <person name="Detter J.C."/>
            <person name="Han C."/>
            <person name="Goodwin L."/>
            <person name="Land M."/>
            <person name="Hauser L."/>
            <person name="Chang Y.J."/>
            <person name="Jeffries C.D."/>
            <person name="Pitluck S."/>
            <person name="Pati A."/>
            <person name="Mavromatis K."/>
            <person name="Ivanova N."/>
            <person name="Ovchinnikova G."/>
            <person name="Chen A."/>
            <person name="Palaniappan K."/>
            <person name="Chain P."/>
            <person name="Rohde M."/>
            <person name="Bristow J."/>
            <person name="Eisen J.A."/>
            <person name="Markowitz V."/>
            <person name="Hugenholtz P."/>
            <person name="Kyrpides N.C."/>
            <person name="Klenk H.P."/>
        </authorList>
    </citation>
    <scope>NUCLEOTIDE SEQUENCE [LARGE SCALE GENOMIC DNA]</scope>
    <source>
        <strain evidence="4">DSM 12940 / JCM 11049 / AX-2</strain>
    </source>
</reference>
<evidence type="ECO:0000256" key="1">
    <source>
        <dbReference type="SAM" id="MobiDB-lite"/>
    </source>
</evidence>
<evidence type="ECO:0000259" key="2">
    <source>
        <dbReference type="PROSITE" id="PS50234"/>
    </source>
</evidence>
<dbReference type="PROSITE" id="PS50234">
    <property type="entry name" value="VWFA"/>
    <property type="match status" value="1"/>
</dbReference>
<organism evidence="3 4">
    <name type="scientific">Halorhabdus utahensis (strain DSM 12940 / JCM 11049 / AX-2)</name>
    <dbReference type="NCBI Taxonomy" id="519442"/>
    <lineage>
        <taxon>Archaea</taxon>
        <taxon>Methanobacteriati</taxon>
        <taxon>Methanobacteriota</taxon>
        <taxon>Stenosarchaea group</taxon>
        <taxon>Halobacteria</taxon>
        <taxon>Halobacteriales</taxon>
        <taxon>Haloarculaceae</taxon>
        <taxon>Halorhabdus</taxon>
    </lineage>
</organism>
<proteinExistence type="predicted"/>
<dbReference type="EMBL" id="CP001687">
    <property type="protein sequence ID" value="ACV11778.1"/>
    <property type="molecule type" value="Genomic_DNA"/>
</dbReference>
<dbReference type="KEGG" id="hut:Huta_1604"/>
<dbReference type="PANTHER" id="PTHR10579">
    <property type="entry name" value="CALCIUM-ACTIVATED CHLORIDE CHANNEL REGULATOR"/>
    <property type="match status" value="1"/>
</dbReference>
<dbReference type="STRING" id="519442.Huta_1604"/>
<dbReference type="SMART" id="SM00327">
    <property type="entry name" value="VWA"/>
    <property type="match status" value="1"/>
</dbReference>
<accession>C7NQ34</accession>
<gene>
    <name evidence="3" type="ordered locus">Huta_1604</name>
</gene>
<feature type="compositionally biased region" description="Gly residues" evidence="1">
    <location>
        <begin position="52"/>
        <end position="67"/>
    </location>
</feature>
<name>C7NQ34_HALUD</name>
<feature type="region of interest" description="Disordered" evidence="1">
    <location>
        <begin position="37"/>
        <end position="79"/>
    </location>
</feature>
<dbReference type="AlphaFoldDB" id="C7NQ34"/>
<dbReference type="Gene3D" id="3.40.50.410">
    <property type="entry name" value="von Willebrand factor, type A domain"/>
    <property type="match status" value="1"/>
</dbReference>
<feature type="compositionally biased region" description="Basic and acidic residues" evidence="1">
    <location>
        <begin position="212"/>
        <end position="240"/>
    </location>
</feature>
<evidence type="ECO:0000313" key="4">
    <source>
        <dbReference type="Proteomes" id="UP000002071"/>
    </source>
</evidence>
<dbReference type="InterPro" id="IPR002035">
    <property type="entry name" value="VWF_A"/>
</dbReference>
<dbReference type="Pfam" id="PF00092">
    <property type="entry name" value="VWA"/>
    <property type="match status" value="1"/>
</dbReference>
<evidence type="ECO:0000313" key="3">
    <source>
        <dbReference type="EMBL" id="ACV11778.1"/>
    </source>
</evidence>
<dbReference type="Proteomes" id="UP000002071">
    <property type="component" value="Chromosome"/>
</dbReference>
<keyword evidence="4" id="KW-1185">Reference proteome</keyword>
<feature type="region of interest" description="Disordered" evidence="1">
    <location>
        <begin position="198"/>
        <end position="240"/>
    </location>
</feature>
<dbReference type="HOGENOM" id="CLU_283227_0_0_2"/>
<sequence length="1100" mass="119088">MVVSPVLASDPVATKLSEHQSFDSLSDSVRDADGAFTGTEYTLRGEKYGKSNGNGNGGSPGNGGPPGKSGNDFTGPDSNVTIPSYIENATVQNLEMLSSLEQRAWVLAQLEDVDPTNRKEDRRLTDAFKSINESVRSYVDWSRVEASDLFGSDRSALQALRHFGADSTVSNATTALVLSDRSLATQSIADAEHVFEEFEDEVETPGQRRKAERQIENAKRALDRGDERRSDEKHGHNRDRQAIKHYEQAWKHAQKAIEAVDSEVGLSLSVSTGQHEPGNETITYPVSGTISAPSATVESVEIYVDGERHKTVNVSTSMMPGIPERFETELELATTEATVTVVARDESSGEEVSKTITLDAPGFADEVYDIELTDPESGAEISVTGEGIVKSDFVVDPVPAEENRSFYAGPFIHIRNFSDFESATVEMPLDDDVDPSDGNLSVYKWDQHDEKPWHAVETDVHVENGTAVATVDSFSYFSVFWVDNWNDAITDTVNLAEHPEYVANETEGSIEPIDLAFVIDESGSMGGARIQDAKASAKRFVGGLYEDDRAALVSFAGGATLGQSLTTDHGAVNASIDQLNAGGGTNTGAGLQKAVDELTSNGEGDTQEIILLADGGTGLGPDPVTIAQTADEHRITINTIGMGTGIDAQELTSIADATGGEFYQVSDSSELPEVFDRVEQNRISLVDSDEDGISDAVEDMELGMTFGRPGMVGRPPELEPDNPRTAAEEYVDGDATEFERVTYEDDGDPMVTAKMIDASVHPGSGESVRKEAIRLGVTIPSRIDAETKENVFHLRWGENRNPYGSEGKDGDVATGYAAVHRKHHVPAEGGCFIGCWVPGQSKHPDWLPDEDAIKDEDQKHILLENVEVHLHYSHDVATEDIPTEYELQFKPGDSSRDIHMYNNVGEINRDEIITQTDIVVSAPDTGENDYQWEELGILEANFDMSQDSPIYFEARDEDGTITIESDEPYLYESTVKTRFQETYDEAMNTLETGLIMAAGGGPLSSVTASANTLIVSGSYGTAVGAFVLEEGTGQLVNVAGGKSKYSMYHSAIYKNMSSEFTWTISDGDPTGGTMDVTVQIAGIGPSVVRVNDPLSDGQED</sequence>
<dbReference type="InterPro" id="IPR036465">
    <property type="entry name" value="vWFA_dom_sf"/>
</dbReference>
<feature type="domain" description="VWFA" evidence="2">
    <location>
        <begin position="514"/>
        <end position="678"/>
    </location>
</feature>
<dbReference type="PANTHER" id="PTHR10579:SF43">
    <property type="entry name" value="ZINC FINGER (C3HC4-TYPE RING FINGER) FAMILY PROTEIN"/>
    <property type="match status" value="1"/>
</dbReference>